<proteinExistence type="predicted"/>
<name>A0A8S5SJY2_9CAUD</name>
<dbReference type="EMBL" id="BK032602">
    <property type="protein sequence ID" value="DAF50858.1"/>
    <property type="molecule type" value="Genomic_DNA"/>
</dbReference>
<sequence length="54" mass="6492">MSREVFFYSTIEKQYMYPPPTLKGKHFSKLLHQRLFPLFFRGVLLSGFQQSLHN</sequence>
<accession>A0A8S5SJY2</accession>
<protein>
    <submittedName>
        <fullName evidence="1">Uncharacterized protein</fullName>
    </submittedName>
</protein>
<organism evidence="1">
    <name type="scientific">Siphoviridae sp. ctDhw1</name>
    <dbReference type="NCBI Taxonomy" id="2827813"/>
    <lineage>
        <taxon>Viruses</taxon>
        <taxon>Duplodnaviria</taxon>
        <taxon>Heunggongvirae</taxon>
        <taxon>Uroviricota</taxon>
        <taxon>Caudoviricetes</taxon>
    </lineage>
</organism>
<reference evidence="1" key="1">
    <citation type="journal article" date="2021" name="Proc. Natl. Acad. Sci. U.S.A.">
        <title>A Catalog of Tens of Thousands of Viruses from Human Metagenomes Reveals Hidden Associations with Chronic Diseases.</title>
        <authorList>
            <person name="Tisza M.J."/>
            <person name="Buck C.B."/>
        </authorList>
    </citation>
    <scope>NUCLEOTIDE SEQUENCE</scope>
    <source>
        <strain evidence="1">CtDhw1</strain>
    </source>
</reference>
<evidence type="ECO:0000313" key="1">
    <source>
        <dbReference type="EMBL" id="DAF50858.1"/>
    </source>
</evidence>